<feature type="domain" description="Histidine kinase" evidence="9">
    <location>
        <begin position="305"/>
        <end position="392"/>
    </location>
</feature>
<dbReference type="InterPro" id="IPR005467">
    <property type="entry name" value="His_kinase_dom"/>
</dbReference>
<dbReference type="Pfam" id="PF02518">
    <property type="entry name" value="HATPase_c"/>
    <property type="match status" value="1"/>
</dbReference>
<evidence type="ECO:0000256" key="4">
    <source>
        <dbReference type="ARBA" id="ARBA00022741"/>
    </source>
</evidence>
<feature type="transmembrane region" description="Helical" evidence="8">
    <location>
        <begin position="93"/>
        <end position="111"/>
    </location>
</feature>
<dbReference type="PANTHER" id="PTHR24421">
    <property type="entry name" value="NITRATE/NITRITE SENSOR PROTEIN NARX-RELATED"/>
    <property type="match status" value="1"/>
</dbReference>
<keyword evidence="6" id="KW-0067">ATP-binding</keyword>
<keyword evidence="4" id="KW-0547">Nucleotide-binding</keyword>
<evidence type="ECO:0000256" key="6">
    <source>
        <dbReference type="ARBA" id="ARBA00022840"/>
    </source>
</evidence>
<dbReference type="SUPFAM" id="SSF55874">
    <property type="entry name" value="ATPase domain of HSP90 chaperone/DNA topoisomerase II/histidine kinase"/>
    <property type="match status" value="1"/>
</dbReference>
<evidence type="ECO:0000256" key="7">
    <source>
        <dbReference type="ARBA" id="ARBA00023012"/>
    </source>
</evidence>
<feature type="transmembrane region" description="Helical" evidence="8">
    <location>
        <begin position="69"/>
        <end position="87"/>
    </location>
</feature>
<keyword evidence="8" id="KW-0812">Transmembrane</keyword>
<dbReference type="GO" id="GO:0005524">
    <property type="term" value="F:ATP binding"/>
    <property type="evidence" value="ECO:0007669"/>
    <property type="project" value="UniProtKB-KW"/>
</dbReference>
<dbReference type="eggNOG" id="COG4585">
    <property type="taxonomic scope" value="Bacteria"/>
</dbReference>
<dbReference type="KEGG" id="pdu:PDUR_10750"/>
<keyword evidence="8" id="KW-1133">Transmembrane helix</keyword>
<evidence type="ECO:0000256" key="5">
    <source>
        <dbReference type="ARBA" id="ARBA00022777"/>
    </source>
</evidence>
<name>A0A089HNR1_PAEDU</name>
<dbReference type="InterPro" id="IPR036890">
    <property type="entry name" value="HATPase_C_sf"/>
</dbReference>
<dbReference type="Gene3D" id="3.30.565.10">
    <property type="entry name" value="Histidine kinase-like ATPase, C-terminal domain"/>
    <property type="match status" value="1"/>
</dbReference>
<dbReference type="EC" id="2.7.13.3" evidence="2"/>
<evidence type="ECO:0000256" key="3">
    <source>
        <dbReference type="ARBA" id="ARBA00022679"/>
    </source>
</evidence>
<dbReference type="SMART" id="SM00387">
    <property type="entry name" value="HATPase_c"/>
    <property type="match status" value="1"/>
</dbReference>
<organism evidence="10 11">
    <name type="scientific">Paenibacillus durus</name>
    <name type="common">Paenibacillus azotofixans</name>
    <dbReference type="NCBI Taxonomy" id="44251"/>
    <lineage>
        <taxon>Bacteria</taxon>
        <taxon>Bacillati</taxon>
        <taxon>Bacillota</taxon>
        <taxon>Bacilli</taxon>
        <taxon>Bacillales</taxon>
        <taxon>Paenibacillaceae</taxon>
        <taxon>Paenibacillus</taxon>
    </lineage>
</organism>
<dbReference type="PROSITE" id="PS50109">
    <property type="entry name" value="HIS_KIN"/>
    <property type="match status" value="1"/>
</dbReference>
<dbReference type="Gene3D" id="1.20.5.1930">
    <property type="match status" value="1"/>
</dbReference>
<dbReference type="AlphaFoldDB" id="A0A089HNR1"/>
<feature type="transmembrane region" description="Helical" evidence="8">
    <location>
        <begin position="142"/>
        <end position="162"/>
    </location>
</feature>
<dbReference type="STRING" id="44251.PDUR_10750"/>
<gene>
    <name evidence="10" type="ORF">PDUR_10750</name>
</gene>
<feature type="transmembrane region" description="Helical" evidence="8">
    <location>
        <begin position="39"/>
        <end position="57"/>
    </location>
</feature>
<dbReference type="GO" id="GO:0016020">
    <property type="term" value="C:membrane"/>
    <property type="evidence" value="ECO:0007669"/>
    <property type="project" value="InterPro"/>
</dbReference>
<protein>
    <recommendedName>
        <fullName evidence="2">histidine kinase</fullName>
        <ecNumber evidence="2">2.7.13.3</ecNumber>
    </recommendedName>
</protein>
<reference evidence="10 11" key="1">
    <citation type="submission" date="2014-08" db="EMBL/GenBank/DDBJ databases">
        <title>Comparative genomics of the Paenibacillus odorifer group.</title>
        <authorList>
            <person name="den Bakker H.C."/>
            <person name="Tsai Y.-C."/>
            <person name="Martin N."/>
            <person name="Korlach J."/>
            <person name="Wiedmann M."/>
        </authorList>
    </citation>
    <scope>NUCLEOTIDE SEQUENCE [LARGE SCALE GENOMIC DNA]</scope>
    <source>
        <strain evidence="10 11">DSM 1735</strain>
    </source>
</reference>
<evidence type="ECO:0000313" key="10">
    <source>
        <dbReference type="EMBL" id="AIQ12340.1"/>
    </source>
</evidence>
<dbReference type="EMBL" id="CP009288">
    <property type="protein sequence ID" value="AIQ12340.1"/>
    <property type="molecule type" value="Genomic_DNA"/>
</dbReference>
<keyword evidence="5 10" id="KW-0418">Kinase</keyword>
<keyword evidence="7" id="KW-0902">Two-component regulatory system</keyword>
<keyword evidence="11" id="KW-1185">Reference proteome</keyword>
<dbReference type="PANTHER" id="PTHR24421:SF55">
    <property type="entry name" value="SENSOR HISTIDINE KINASE YDFH"/>
    <property type="match status" value="1"/>
</dbReference>
<evidence type="ECO:0000313" key="11">
    <source>
        <dbReference type="Proteomes" id="UP000029409"/>
    </source>
</evidence>
<feature type="transmembrane region" description="Helical" evidence="8">
    <location>
        <begin position="12"/>
        <end position="33"/>
    </location>
</feature>
<dbReference type="GO" id="GO:0000155">
    <property type="term" value="F:phosphorelay sensor kinase activity"/>
    <property type="evidence" value="ECO:0007669"/>
    <property type="project" value="InterPro"/>
</dbReference>
<evidence type="ECO:0000256" key="8">
    <source>
        <dbReference type="SAM" id="Phobius"/>
    </source>
</evidence>
<keyword evidence="3" id="KW-0808">Transferase</keyword>
<accession>A0A089HNR1</accession>
<evidence type="ECO:0000259" key="9">
    <source>
        <dbReference type="PROSITE" id="PS50109"/>
    </source>
</evidence>
<keyword evidence="8" id="KW-0472">Membrane</keyword>
<sequence>MQTGYKAENDGWLAPRVSIIIWVILVYGATMFWQLSAASLMIGSLFFTVAILVHIVLHWHAGTVAAARPWLYFVIQGFLVYACAFLMPNGYPAALIGLFPVLIGQSIGIYYKRAKVIMISLYYFALFCIAVVHEGTPGELTVLIPVLVLMMVVVIAYAVLFFEQVNARIRAQTFLGELELAHRKVEELTLANERQRMARDLHDTLAQGLAGLIMRLEAVDAHLTAGNSDRARQIVGQSMIHARRALSDARQAIDNLRSKSGFVIDFTEAVHDEVRRFTDATGIHIHLDIDVKASLSRLLVEHSLHIMSEGLTNVARHAQANNVWVTVRVDSEHLVIKIRDDGKGFSTELIGRQSGHYGLIGIRERVRLIGGTIAIASNHQGTNIQIEAPAVKGDPL</sequence>
<feature type="transmembrane region" description="Helical" evidence="8">
    <location>
        <begin position="116"/>
        <end position="136"/>
    </location>
</feature>
<dbReference type="CDD" id="cd16917">
    <property type="entry name" value="HATPase_UhpB-NarQ-NarX-like"/>
    <property type="match status" value="1"/>
</dbReference>
<dbReference type="Proteomes" id="UP000029409">
    <property type="component" value="Chromosome"/>
</dbReference>
<dbReference type="InterPro" id="IPR050482">
    <property type="entry name" value="Sensor_HK_TwoCompSys"/>
</dbReference>
<dbReference type="Pfam" id="PF07730">
    <property type="entry name" value="HisKA_3"/>
    <property type="match status" value="1"/>
</dbReference>
<evidence type="ECO:0000256" key="1">
    <source>
        <dbReference type="ARBA" id="ARBA00000085"/>
    </source>
</evidence>
<evidence type="ECO:0000256" key="2">
    <source>
        <dbReference type="ARBA" id="ARBA00012438"/>
    </source>
</evidence>
<proteinExistence type="predicted"/>
<dbReference type="InterPro" id="IPR011712">
    <property type="entry name" value="Sig_transdc_His_kin_sub3_dim/P"/>
</dbReference>
<comment type="catalytic activity">
    <reaction evidence="1">
        <text>ATP + protein L-histidine = ADP + protein N-phospho-L-histidine.</text>
        <dbReference type="EC" id="2.7.13.3"/>
    </reaction>
</comment>
<dbReference type="InterPro" id="IPR003594">
    <property type="entry name" value="HATPase_dom"/>
</dbReference>
<dbReference type="GO" id="GO:0046983">
    <property type="term" value="F:protein dimerization activity"/>
    <property type="evidence" value="ECO:0007669"/>
    <property type="project" value="InterPro"/>
</dbReference>